<evidence type="ECO:0000256" key="1">
    <source>
        <dbReference type="SAM" id="SignalP"/>
    </source>
</evidence>
<name>A0ABS1E8K7_9GAMM</name>
<sequence length="339" mass="35909">MRNATYPAAALALTLAAGPAAAQSPEEKLREIDWSGLLEIEAGYEDPREGAAASDLAVATAELGATAQLQERTQATVVLLHEDGSDEEIEVDQAHIQMRDASGTWGLRAGRLYLPWGDYTTYTVSDPLTLALGETRETAVEGTFRRGGLTARAYAYNGELQPDGEDRIDSAGASLAYRVPVGGATLTAQAGYTSSLGDADELQAAIQDATDDSIVDETVGAWDASLRLEGDRLSLIGEYMAAVEAFPAASLGVSEAPRPRAGSLEAAWHTQAWQRKATLAVGYQGTEEATEAFGLPEERLVAAASVLLRPATRLSLEWRSDDYAEADGDAVTAQLALTF</sequence>
<feature type="chain" id="PRO_5047486072" description="LbtU family siderophore porin" evidence="1">
    <location>
        <begin position="23"/>
        <end position="339"/>
    </location>
</feature>
<keyword evidence="1" id="KW-0732">Signal</keyword>
<evidence type="ECO:0000313" key="3">
    <source>
        <dbReference type="Proteomes" id="UP000738126"/>
    </source>
</evidence>
<keyword evidence="3" id="KW-1185">Reference proteome</keyword>
<dbReference type="NCBIfam" id="NF033652">
    <property type="entry name" value="LbtU_sider_porin"/>
    <property type="match status" value="1"/>
</dbReference>
<comment type="caution">
    <text evidence="2">The sequence shown here is derived from an EMBL/GenBank/DDBJ whole genome shotgun (WGS) entry which is preliminary data.</text>
</comment>
<feature type="signal peptide" evidence="1">
    <location>
        <begin position="1"/>
        <end position="22"/>
    </location>
</feature>
<reference evidence="2 3" key="1">
    <citation type="journal article" date="2020" name="Microorganisms">
        <title>Osmotic Adaptation and Compatible Solute Biosynthesis of Phototrophic Bacteria as Revealed from Genome Analyses.</title>
        <authorList>
            <person name="Imhoff J.F."/>
            <person name="Rahn T."/>
            <person name="Kunzel S."/>
            <person name="Keller A."/>
            <person name="Neulinger S.C."/>
        </authorList>
    </citation>
    <scope>NUCLEOTIDE SEQUENCE [LARGE SCALE GENOMIC DNA]</scope>
    <source>
        <strain evidence="2 3">DSM 15116</strain>
    </source>
</reference>
<dbReference type="SUPFAM" id="SSF56935">
    <property type="entry name" value="Porins"/>
    <property type="match status" value="1"/>
</dbReference>
<dbReference type="RefSeq" id="WP_200259467.1">
    <property type="nucleotide sequence ID" value="NZ_NRSH01000090.1"/>
</dbReference>
<gene>
    <name evidence="2" type="ORF">CKO13_08335</name>
</gene>
<proteinExistence type="predicted"/>
<accession>A0ABS1E8K7</accession>
<evidence type="ECO:0008006" key="4">
    <source>
        <dbReference type="Google" id="ProtNLM"/>
    </source>
</evidence>
<evidence type="ECO:0000313" key="2">
    <source>
        <dbReference type="EMBL" id="MBK1727030.1"/>
    </source>
</evidence>
<organism evidence="2 3">
    <name type="scientific">Halorhodospira neutriphila</name>
    <dbReference type="NCBI Taxonomy" id="168379"/>
    <lineage>
        <taxon>Bacteria</taxon>
        <taxon>Pseudomonadati</taxon>
        <taxon>Pseudomonadota</taxon>
        <taxon>Gammaproteobacteria</taxon>
        <taxon>Chromatiales</taxon>
        <taxon>Ectothiorhodospiraceae</taxon>
        <taxon>Halorhodospira</taxon>
    </lineage>
</organism>
<protein>
    <recommendedName>
        <fullName evidence="4">LbtU family siderophore porin</fullName>
    </recommendedName>
</protein>
<dbReference type="Proteomes" id="UP000738126">
    <property type="component" value="Unassembled WGS sequence"/>
</dbReference>
<dbReference type="EMBL" id="NRSH01000090">
    <property type="protein sequence ID" value="MBK1727030.1"/>
    <property type="molecule type" value="Genomic_DNA"/>
</dbReference>